<dbReference type="Proteomes" id="UP000664417">
    <property type="component" value="Unassembled WGS sequence"/>
</dbReference>
<evidence type="ECO:0000256" key="2">
    <source>
        <dbReference type="ARBA" id="ARBA00006285"/>
    </source>
</evidence>
<dbReference type="GO" id="GO:0004563">
    <property type="term" value="F:beta-N-acetylhexosaminidase activity"/>
    <property type="evidence" value="ECO:0007669"/>
    <property type="project" value="UniProtKB-EC"/>
</dbReference>
<dbReference type="InterPro" id="IPR015883">
    <property type="entry name" value="Glyco_hydro_20_cat"/>
</dbReference>
<evidence type="ECO:0000256" key="6">
    <source>
        <dbReference type="PIRSR" id="PIRSR625705-1"/>
    </source>
</evidence>
<comment type="similarity">
    <text evidence="2">Belongs to the glycosyl hydrolase 20 family.</text>
</comment>
<feature type="domain" description="Beta-hexosaminidase bacterial type N-terminal" evidence="9">
    <location>
        <begin position="183"/>
        <end position="316"/>
    </location>
</feature>
<organism evidence="11 12">
    <name type="scientific">Acanthopleuribacter pedis</name>
    <dbReference type="NCBI Taxonomy" id="442870"/>
    <lineage>
        <taxon>Bacteria</taxon>
        <taxon>Pseudomonadati</taxon>
        <taxon>Acidobacteriota</taxon>
        <taxon>Holophagae</taxon>
        <taxon>Acanthopleuribacterales</taxon>
        <taxon>Acanthopleuribacteraceae</taxon>
        <taxon>Acanthopleuribacter</taxon>
    </lineage>
</organism>
<keyword evidence="4" id="KW-0378">Hydrolase</keyword>
<keyword evidence="12" id="KW-1185">Reference proteome</keyword>
<dbReference type="Gene3D" id="3.20.20.80">
    <property type="entry name" value="Glycosidases"/>
    <property type="match status" value="1"/>
</dbReference>
<evidence type="ECO:0000313" key="12">
    <source>
        <dbReference type="Proteomes" id="UP000664417"/>
    </source>
</evidence>
<dbReference type="SUPFAM" id="SSF51445">
    <property type="entry name" value="(Trans)glycosidases"/>
    <property type="match status" value="1"/>
</dbReference>
<dbReference type="Gene3D" id="3.30.379.10">
    <property type="entry name" value="Chitobiase/beta-hexosaminidase domain 2-like"/>
    <property type="match status" value="1"/>
</dbReference>
<dbReference type="Pfam" id="PF03174">
    <property type="entry name" value="CHB_HEX_C"/>
    <property type="match status" value="1"/>
</dbReference>
<reference evidence="11" key="1">
    <citation type="submission" date="2021-03" db="EMBL/GenBank/DDBJ databases">
        <authorList>
            <person name="Wang G."/>
        </authorList>
    </citation>
    <scope>NUCLEOTIDE SEQUENCE</scope>
    <source>
        <strain evidence="11">KCTC 12899</strain>
    </source>
</reference>
<feature type="signal peptide" evidence="7">
    <location>
        <begin position="1"/>
        <end position="22"/>
    </location>
</feature>
<evidence type="ECO:0000256" key="3">
    <source>
        <dbReference type="ARBA" id="ARBA00012663"/>
    </source>
</evidence>
<evidence type="ECO:0000256" key="4">
    <source>
        <dbReference type="ARBA" id="ARBA00022801"/>
    </source>
</evidence>
<dbReference type="RefSeq" id="WP_207856062.1">
    <property type="nucleotide sequence ID" value="NZ_JAFREP010000001.1"/>
</dbReference>
<gene>
    <name evidence="11" type="ORF">J3U88_00035</name>
</gene>
<dbReference type="Pfam" id="PF02838">
    <property type="entry name" value="Glyco_hydro_20b"/>
    <property type="match status" value="1"/>
</dbReference>
<dbReference type="InterPro" id="IPR017853">
    <property type="entry name" value="GH"/>
</dbReference>
<keyword evidence="7" id="KW-0732">Signal</keyword>
<proteinExistence type="inferred from homology"/>
<evidence type="ECO:0000259" key="10">
    <source>
        <dbReference type="Pfam" id="PF03174"/>
    </source>
</evidence>
<comment type="caution">
    <text evidence="11">The sequence shown here is derived from an EMBL/GenBank/DDBJ whole genome shotgun (WGS) entry which is preliminary data.</text>
</comment>
<dbReference type="GO" id="GO:0005975">
    <property type="term" value="P:carbohydrate metabolic process"/>
    <property type="evidence" value="ECO:0007669"/>
    <property type="project" value="InterPro"/>
</dbReference>
<evidence type="ECO:0000313" key="11">
    <source>
        <dbReference type="EMBL" id="MBO1316826.1"/>
    </source>
</evidence>
<dbReference type="PANTHER" id="PTHR22600:SF57">
    <property type="entry name" value="BETA-N-ACETYLHEXOSAMINIDASE"/>
    <property type="match status" value="1"/>
</dbReference>
<dbReference type="EMBL" id="JAFREP010000001">
    <property type="protein sequence ID" value="MBO1316826.1"/>
    <property type="molecule type" value="Genomic_DNA"/>
</dbReference>
<dbReference type="CDD" id="cd02847">
    <property type="entry name" value="E_set_Chitobiase_C"/>
    <property type="match status" value="1"/>
</dbReference>
<evidence type="ECO:0000259" key="9">
    <source>
        <dbReference type="Pfam" id="PF02838"/>
    </source>
</evidence>
<evidence type="ECO:0000256" key="5">
    <source>
        <dbReference type="ARBA" id="ARBA00023295"/>
    </source>
</evidence>
<feature type="active site" description="Proton donor" evidence="6">
    <location>
        <position position="521"/>
    </location>
</feature>
<feature type="chain" id="PRO_5035177867" description="beta-N-acetylhexosaminidase" evidence="7">
    <location>
        <begin position="23"/>
        <end position="861"/>
    </location>
</feature>
<evidence type="ECO:0000256" key="7">
    <source>
        <dbReference type="SAM" id="SignalP"/>
    </source>
</evidence>
<dbReference type="InterPro" id="IPR029018">
    <property type="entry name" value="Hex-like_dom2"/>
</dbReference>
<dbReference type="GO" id="GO:0016020">
    <property type="term" value="C:membrane"/>
    <property type="evidence" value="ECO:0007669"/>
    <property type="project" value="TreeGrafter"/>
</dbReference>
<dbReference type="EC" id="3.2.1.52" evidence="3"/>
<dbReference type="InterPro" id="IPR014756">
    <property type="entry name" value="Ig_E-set"/>
</dbReference>
<dbReference type="InterPro" id="IPR025705">
    <property type="entry name" value="Beta_hexosaminidase_sua/sub"/>
</dbReference>
<comment type="catalytic activity">
    <reaction evidence="1">
        <text>Hydrolysis of terminal non-reducing N-acetyl-D-hexosamine residues in N-acetyl-beta-D-hexosaminides.</text>
        <dbReference type="EC" id="3.2.1.52"/>
    </reaction>
</comment>
<dbReference type="PANTHER" id="PTHR22600">
    <property type="entry name" value="BETA-HEXOSAMINIDASE"/>
    <property type="match status" value="1"/>
</dbReference>
<evidence type="ECO:0000259" key="8">
    <source>
        <dbReference type="Pfam" id="PF00728"/>
    </source>
</evidence>
<dbReference type="SUPFAM" id="SSF55545">
    <property type="entry name" value="beta-N-acetylhexosaminidase-like domain"/>
    <property type="match status" value="1"/>
</dbReference>
<dbReference type="Gene3D" id="2.60.40.10">
    <property type="entry name" value="Immunoglobulins"/>
    <property type="match status" value="1"/>
</dbReference>
<evidence type="ECO:0000256" key="1">
    <source>
        <dbReference type="ARBA" id="ARBA00001231"/>
    </source>
</evidence>
<dbReference type="InterPro" id="IPR004867">
    <property type="entry name" value="CHB_C_dom"/>
</dbReference>
<keyword evidence="5" id="KW-0326">Glycosidase</keyword>
<dbReference type="InterPro" id="IPR013783">
    <property type="entry name" value="Ig-like_fold"/>
</dbReference>
<protein>
    <recommendedName>
        <fullName evidence="3">beta-N-acetylhexosaminidase</fullName>
        <ecNumber evidence="3">3.2.1.52</ecNumber>
    </recommendedName>
</protein>
<feature type="domain" description="Glycoside hydrolase family 20 catalytic" evidence="8">
    <location>
        <begin position="320"/>
        <end position="734"/>
    </location>
</feature>
<feature type="domain" description="Chitobiase C-terminal" evidence="10">
    <location>
        <begin position="766"/>
        <end position="843"/>
    </location>
</feature>
<dbReference type="PRINTS" id="PR00738">
    <property type="entry name" value="GLHYDRLASE20"/>
</dbReference>
<dbReference type="InterPro" id="IPR015882">
    <property type="entry name" value="HEX_bac_N"/>
</dbReference>
<dbReference type="Pfam" id="PF00728">
    <property type="entry name" value="Glyco_hydro_20"/>
    <property type="match status" value="1"/>
</dbReference>
<dbReference type="AlphaFoldDB" id="A0A8J7Q9G2"/>
<accession>A0A8J7Q9G2</accession>
<name>A0A8J7Q9G2_9BACT</name>
<dbReference type="GO" id="GO:0030203">
    <property type="term" value="P:glycosaminoglycan metabolic process"/>
    <property type="evidence" value="ECO:0007669"/>
    <property type="project" value="TreeGrafter"/>
</dbReference>
<dbReference type="SUPFAM" id="SSF81296">
    <property type="entry name" value="E set domains"/>
    <property type="match status" value="1"/>
</dbReference>
<sequence>MSPFRPALFVLFLPIWCAFLHATPPSDLTWRLTAAPDTNNPGSRARLEWPSHTRFDLSAPTWSLRFNFPLAFQPLAPETGLLLHHVNGDVWEIAPLKTFKPGKSFALELAFEAAALNFSLGPNGAYFRPAAEQPVTPLTVSHTTPPASLLSRGPVDTMPAADASDRFQRNQKADGEAEVDVAGVFPTPKQQTLGAGFVNLGANTVIVYHPDFAAEARFLQNTLQQRFQHRASLKEGQTAKAGHILLRRLEKNTADSPRKREEGYQLRIAKGQPIEAAAHAPAGVFYALQSLLTLVPPAAYGGKADTLRLPEISVDDEPRFAYRGFHLDVARHFHGPESVRRTLDVMALYKLNRFHFHLTDDEGWRLAIKDYPELTNYGATRGTGPDDLLPSFGSGARDNDAGSGAYDRETFVSLLRYAAERHIEVIPEIDLPGHARAAIQAIEKRAQKGGDSATKPFEQVTNLRDPEDQSEYKSVQGWKDNVICVCRPDSYRFIESVITDLEAMYREAGLTLKVVHAGGDEVPKGAWLDSPACKTFMAKHGFTESKHLFAFFFEQLHAALTKRGVTLAGWEEIALLEDHGADDPNREFNPKLKQPPARTHVWNDIPGFGREALAYQLANNGFEVVLSSAAHLYFDLAYEKDYLEPGYYWAGYTDTFKVFRFSPHNVYAGGAFDRMGRPIDPAFYTRHERLSEAGSKRVIGIQGQLWSETVPNRERLEYMMLPKLFGLAERAWSPKPAWEMLPTSPGREQALFRDWRRFAHRLGQVELPRLDRLNGGYAYRLPPPGAVLRDGLVHANTAFPGLTIRYSTDGGAPTEQSPVYTKPFRATQSVRLAVFDQRGRGSRITTVTVPQEAEQKGAPTP</sequence>